<dbReference type="SUPFAM" id="SSF52540">
    <property type="entry name" value="P-loop containing nucleoside triphosphate hydrolases"/>
    <property type="match status" value="1"/>
</dbReference>
<dbReference type="SMART" id="SM00382">
    <property type="entry name" value="AAA"/>
    <property type="match status" value="1"/>
</dbReference>
<keyword evidence="3" id="KW-0067">ATP-binding</keyword>
<name>A0A1F7GCA6_9BACT</name>
<dbReference type="InterPro" id="IPR027417">
    <property type="entry name" value="P-loop_NTPase"/>
</dbReference>
<dbReference type="InterPro" id="IPR010230">
    <property type="entry name" value="FeS-cluster_ATPase_SufC"/>
</dbReference>
<dbReference type="InterPro" id="IPR003439">
    <property type="entry name" value="ABC_transporter-like_ATP-bd"/>
</dbReference>
<accession>A0A1F7GCA6</accession>
<dbReference type="GO" id="GO:0005524">
    <property type="term" value="F:ATP binding"/>
    <property type="evidence" value="ECO:0007669"/>
    <property type="project" value="UniProtKB-KW"/>
</dbReference>
<evidence type="ECO:0000256" key="1">
    <source>
        <dbReference type="ARBA" id="ARBA00006216"/>
    </source>
</evidence>
<protein>
    <submittedName>
        <fullName evidence="5">Fe-S cluster assembly ATPase SufC</fullName>
    </submittedName>
</protein>
<evidence type="ECO:0000313" key="5">
    <source>
        <dbReference type="EMBL" id="OGK16445.1"/>
    </source>
</evidence>
<dbReference type="InterPro" id="IPR003593">
    <property type="entry name" value="AAA+_ATPase"/>
</dbReference>
<gene>
    <name evidence="5" type="ORF">A2690_03800</name>
</gene>
<dbReference type="AlphaFoldDB" id="A0A1F7GCA6"/>
<dbReference type="Gene3D" id="3.40.50.300">
    <property type="entry name" value="P-loop containing nucleotide triphosphate hydrolases"/>
    <property type="match status" value="1"/>
</dbReference>
<organism evidence="5 6">
    <name type="scientific">Candidatus Roizmanbacteria bacterium RIFCSPHIGHO2_01_FULL_39_12b</name>
    <dbReference type="NCBI Taxonomy" id="1802030"/>
    <lineage>
        <taxon>Bacteria</taxon>
        <taxon>Candidatus Roizmaniibacteriota</taxon>
    </lineage>
</organism>
<comment type="similarity">
    <text evidence="1">Belongs to the ABC transporter superfamily. Ycf16 family.</text>
</comment>
<keyword evidence="2" id="KW-0547">Nucleotide-binding</keyword>
<dbReference type="PROSITE" id="PS50893">
    <property type="entry name" value="ABC_TRANSPORTER_2"/>
    <property type="match status" value="1"/>
</dbReference>
<evidence type="ECO:0000259" key="4">
    <source>
        <dbReference type="PROSITE" id="PS50893"/>
    </source>
</evidence>
<dbReference type="Pfam" id="PF00005">
    <property type="entry name" value="ABC_tran"/>
    <property type="match status" value="1"/>
</dbReference>
<evidence type="ECO:0000256" key="2">
    <source>
        <dbReference type="ARBA" id="ARBA00022741"/>
    </source>
</evidence>
<dbReference type="NCBIfam" id="TIGR01978">
    <property type="entry name" value="sufC"/>
    <property type="match status" value="1"/>
</dbReference>
<feature type="domain" description="ABC transporter" evidence="4">
    <location>
        <begin position="2"/>
        <end position="234"/>
    </location>
</feature>
<evidence type="ECO:0000313" key="6">
    <source>
        <dbReference type="Proteomes" id="UP000178372"/>
    </source>
</evidence>
<evidence type="ECO:0000256" key="3">
    <source>
        <dbReference type="ARBA" id="ARBA00022840"/>
    </source>
</evidence>
<dbReference type="GO" id="GO:0016887">
    <property type="term" value="F:ATP hydrolysis activity"/>
    <property type="evidence" value="ECO:0007669"/>
    <property type="project" value="InterPro"/>
</dbReference>
<dbReference type="InterPro" id="IPR017871">
    <property type="entry name" value="ABC_transporter-like_CS"/>
</dbReference>
<sequence>MLRLNNLTASVADKTILKKISFNFEKGKIYAVMGPNGSGKSTLASVIAGHPAYAIRHGTIYFNKENITDLEPEKRVQKGIFMTFQSPPSLSGVTIYQLMRYSMQGKKDPVVIRSEVKKYAEKLKVPEILLNRSLNEGFSGGERKKMEVLQAVILDPTLIIFDEIDTGVDIDALKTIAKFIKLMHNKNKTFILITHYNRLLKYLRPDVVLILRNGTIEKTGNMTLANHIEKHGYGS</sequence>
<dbReference type="PROSITE" id="PS00211">
    <property type="entry name" value="ABC_TRANSPORTER_1"/>
    <property type="match status" value="1"/>
</dbReference>
<dbReference type="PANTHER" id="PTHR43204">
    <property type="entry name" value="ABC TRANSPORTER I FAMILY MEMBER 6, CHLOROPLASTIC"/>
    <property type="match status" value="1"/>
</dbReference>
<dbReference type="PANTHER" id="PTHR43204:SF1">
    <property type="entry name" value="ABC TRANSPORTER I FAMILY MEMBER 6, CHLOROPLASTIC"/>
    <property type="match status" value="1"/>
</dbReference>
<comment type="caution">
    <text evidence="5">The sequence shown here is derived from an EMBL/GenBank/DDBJ whole genome shotgun (WGS) entry which is preliminary data.</text>
</comment>
<dbReference type="CDD" id="cd03217">
    <property type="entry name" value="ABC_FeS_Assembly"/>
    <property type="match status" value="1"/>
</dbReference>
<reference evidence="5 6" key="1">
    <citation type="journal article" date="2016" name="Nat. Commun.">
        <title>Thousands of microbial genomes shed light on interconnected biogeochemical processes in an aquifer system.</title>
        <authorList>
            <person name="Anantharaman K."/>
            <person name="Brown C.T."/>
            <person name="Hug L.A."/>
            <person name="Sharon I."/>
            <person name="Castelle C.J."/>
            <person name="Probst A.J."/>
            <person name="Thomas B.C."/>
            <person name="Singh A."/>
            <person name="Wilkins M.J."/>
            <person name="Karaoz U."/>
            <person name="Brodie E.L."/>
            <person name="Williams K.H."/>
            <person name="Hubbard S.S."/>
            <person name="Banfield J.F."/>
        </authorList>
    </citation>
    <scope>NUCLEOTIDE SEQUENCE [LARGE SCALE GENOMIC DNA]</scope>
</reference>
<dbReference type="Proteomes" id="UP000178372">
    <property type="component" value="Unassembled WGS sequence"/>
</dbReference>
<dbReference type="EMBL" id="MFZF01000016">
    <property type="protein sequence ID" value="OGK16445.1"/>
    <property type="molecule type" value="Genomic_DNA"/>
</dbReference>
<proteinExistence type="inferred from homology"/>